<name>A0A0N5CPC2_THECL</name>
<dbReference type="EMBL" id="UYYF01000349">
    <property type="protein sequence ID" value="VDM97807.1"/>
    <property type="molecule type" value="Genomic_DNA"/>
</dbReference>
<accession>A0A0N5CPC2</accession>
<dbReference type="OMA" id="MNCANDI"/>
<dbReference type="Proteomes" id="UP000276776">
    <property type="component" value="Unassembled WGS sequence"/>
</dbReference>
<feature type="disulfide bond" evidence="1">
    <location>
        <begin position="137"/>
        <end position="150"/>
    </location>
</feature>
<evidence type="ECO:0000256" key="1">
    <source>
        <dbReference type="PROSITE-ProRule" id="PRU01005"/>
    </source>
</evidence>
<dbReference type="SMART" id="SM00254">
    <property type="entry name" value="ShKT"/>
    <property type="match status" value="5"/>
</dbReference>
<dbReference type="Pfam" id="PF01549">
    <property type="entry name" value="ShK"/>
    <property type="match status" value="4"/>
</dbReference>
<feature type="domain" description="ShKT" evidence="3">
    <location>
        <begin position="159"/>
        <end position="193"/>
    </location>
</feature>
<dbReference type="AlphaFoldDB" id="A0A0N5CPC2"/>
<keyword evidence="5" id="KW-1185">Reference proteome</keyword>
<dbReference type="Gene3D" id="1.10.10.1940">
    <property type="match status" value="1"/>
</dbReference>
<sequence>MSLLVICFIFAALVTESVNSQGDCDCENDYEPPFCETITAVNERYCYTNGKLTDALTLQGIHCAKNCGTCCKLQRFQCSDMPVHLDCNYVKTSGLCGSSNGAVSGLINMECARTCGTCGQECVDSNPILCSIMKSSCQSSESQRLCPKTCGVCEPANVCFDMGNFCSNLRDSCNDPKLMPLMMTSCNKTCNFCDAQPSEVPPQPTSPSVAGPCANTDPRCPTWAANGFCSNPFYAPQVGNCRRSCNLCQ</sequence>
<keyword evidence="2" id="KW-0732">Signal</keyword>
<feature type="signal peptide" evidence="2">
    <location>
        <begin position="1"/>
        <end position="20"/>
    </location>
</feature>
<protein>
    <submittedName>
        <fullName evidence="6">ShTK domain protein</fullName>
    </submittedName>
</protein>
<feature type="domain" description="ShKT" evidence="3">
    <location>
        <begin position="213"/>
        <end position="248"/>
    </location>
</feature>
<evidence type="ECO:0000256" key="2">
    <source>
        <dbReference type="SAM" id="SignalP"/>
    </source>
</evidence>
<dbReference type="WBParaSite" id="TCLT_0000205901-mRNA-1">
    <property type="protein sequence ID" value="TCLT_0000205901-mRNA-1"/>
    <property type="gene ID" value="TCLT_0000205901"/>
</dbReference>
<comment type="caution">
    <text evidence="1">Lacks conserved residue(s) required for the propagation of feature annotation.</text>
</comment>
<feature type="disulfide bond" evidence="1">
    <location>
        <begin position="159"/>
        <end position="193"/>
    </location>
</feature>
<evidence type="ECO:0000313" key="6">
    <source>
        <dbReference type="WBParaSite" id="TCLT_0000205901-mRNA-1"/>
    </source>
</evidence>
<dbReference type="Gene3D" id="1.10.10.1870">
    <property type="entry name" value="ShTK domain-like"/>
    <property type="match status" value="1"/>
</dbReference>
<feature type="domain" description="ShKT" evidence="3">
    <location>
        <begin position="122"/>
        <end position="153"/>
    </location>
</feature>
<dbReference type="PANTHER" id="PTHR21724:SF109">
    <property type="entry name" value="SHKT DOMAIN-CONTAINING PROTEIN"/>
    <property type="match status" value="1"/>
</dbReference>
<evidence type="ECO:0000259" key="3">
    <source>
        <dbReference type="PROSITE" id="PS51670"/>
    </source>
</evidence>
<reference evidence="6" key="1">
    <citation type="submission" date="2017-02" db="UniProtKB">
        <authorList>
            <consortium name="WormBaseParasite"/>
        </authorList>
    </citation>
    <scope>IDENTIFICATION</scope>
</reference>
<dbReference type="OrthoDB" id="5813795at2759"/>
<dbReference type="InterPro" id="IPR003582">
    <property type="entry name" value="ShKT_dom"/>
</dbReference>
<evidence type="ECO:0000313" key="5">
    <source>
        <dbReference type="Proteomes" id="UP000276776"/>
    </source>
</evidence>
<feature type="chain" id="PRO_5043126263" evidence="2">
    <location>
        <begin position="21"/>
        <end position="249"/>
    </location>
</feature>
<dbReference type="STRING" id="103827.A0A0N5CPC2"/>
<dbReference type="PANTHER" id="PTHR21724">
    <property type="entry name" value="SHKT DOMAIN-CONTAINING PROTEIN"/>
    <property type="match status" value="1"/>
</dbReference>
<dbReference type="PROSITE" id="PS51670">
    <property type="entry name" value="SHKT"/>
    <property type="match status" value="4"/>
</dbReference>
<proteinExistence type="predicted"/>
<feature type="domain" description="ShKT" evidence="3">
    <location>
        <begin position="78"/>
        <end position="118"/>
    </location>
</feature>
<reference evidence="4 5" key="2">
    <citation type="submission" date="2018-11" db="EMBL/GenBank/DDBJ databases">
        <authorList>
            <consortium name="Pathogen Informatics"/>
        </authorList>
    </citation>
    <scope>NUCLEOTIDE SEQUENCE [LARGE SCALE GENOMIC DNA]</scope>
</reference>
<keyword evidence="1" id="KW-1015">Disulfide bond</keyword>
<evidence type="ECO:0000313" key="4">
    <source>
        <dbReference type="EMBL" id="VDM97807.1"/>
    </source>
</evidence>
<organism evidence="6">
    <name type="scientific">Thelazia callipaeda</name>
    <name type="common">Oriental eyeworm</name>
    <name type="synonym">Parasitic nematode</name>
    <dbReference type="NCBI Taxonomy" id="103827"/>
    <lineage>
        <taxon>Eukaryota</taxon>
        <taxon>Metazoa</taxon>
        <taxon>Ecdysozoa</taxon>
        <taxon>Nematoda</taxon>
        <taxon>Chromadorea</taxon>
        <taxon>Rhabditida</taxon>
        <taxon>Spirurina</taxon>
        <taxon>Spiruromorpha</taxon>
        <taxon>Thelazioidea</taxon>
        <taxon>Thelaziidae</taxon>
        <taxon>Thelazia</taxon>
    </lineage>
</organism>
<gene>
    <name evidence="4" type="ORF">TCLT_LOCUS2060</name>
</gene>